<dbReference type="STRING" id="416591.Tlet_1655"/>
<dbReference type="Pfam" id="PF00515">
    <property type="entry name" value="TPR_1"/>
    <property type="match status" value="1"/>
</dbReference>
<evidence type="ECO:0000313" key="2">
    <source>
        <dbReference type="EMBL" id="ABV34209.1"/>
    </source>
</evidence>
<accession>A8F7S5</accession>
<dbReference type="InterPro" id="IPR019734">
    <property type="entry name" value="TPR_rpt"/>
</dbReference>
<dbReference type="PROSITE" id="PS50005">
    <property type="entry name" value="TPR"/>
    <property type="match status" value="1"/>
</dbReference>
<dbReference type="Pfam" id="PF13181">
    <property type="entry name" value="TPR_8"/>
    <property type="match status" value="2"/>
</dbReference>
<dbReference type="KEGG" id="tle:Tlet_1655"/>
<protein>
    <submittedName>
        <fullName evidence="2">TPR repeat-containing protein</fullName>
    </submittedName>
</protein>
<reference evidence="2 3" key="2">
    <citation type="journal article" date="2009" name="Proc. Natl. Acad. Sci. U.S.A.">
        <title>On the chimeric nature, thermophilic origin, and phylogenetic placement of the Thermotogales.</title>
        <authorList>
            <person name="Zhaxybayeva O."/>
            <person name="Swithers K.S."/>
            <person name="Lapierre P."/>
            <person name="Fournier G.P."/>
            <person name="Bickhart D.M."/>
            <person name="DeBoy R.T."/>
            <person name="Nelson K.E."/>
            <person name="Nesbo C.L."/>
            <person name="Doolittle W.F."/>
            <person name="Gogarten J.P."/>
            <person name="Noll K.M."/>
        </authorList>
    </citation>
    <scope>NUCLEOTIDE SEQUENCE [LARGE SCALE GENOMIC DNA]</scope>
    <source>
        <strain evidence="3">ATCC BAA-301 / DSM 14385 / NBRC 107922 / TMO</strain>
    </source>
</reference>
<dbReference type="EMBL" id="CP000812">
    <property type="protein sequence ID" value="ABV34209.1"/>
    <property type="molecule type" value="Genomic_DNA"/>
</dbReference>
<dbReference type="RefSeq" id="WP_012003685.1">
    <property type="nucleotide sequence ID" value="NC_009828.1"/>
</dbReference>
<dbReference type="OrthoDB" id="37541at2"/>
<dbReference type="Proteomes" id="UP000002016">
    <property type="component" value="Chromosome"/>
</dbReference>
<keyword evidence="1" id="KW-0802">TPR repeat</keyword>
<dbReference type="eggNOG" id="COG0457">
    <property type="taxonomic scope" value="Bacteria"/>
</dbReference>
<sequence length="159" mass="18621">MKIEKIFQEAYTASQSGDLSKAEFLYKKCLEIQQTPEVWNNLGNVYRKQEKNARAIECYQKAIEMDKNFLPAYTNMACTLLNLERYDSAKLILTRALQLNRDDSTVKAMLIVCHLALKETIEAIDLYAENINDNQLAEELREYGVLEKLKELRKTWNRY</sequence>
<dbReference type="SUPFAM" id="SSF48452">
    <property type="entry name" value="TPR-like"/>
    <property type="match status" value="1"/>
</dbReference>
<dbReference type="Gene3D" id="1.25.40.10">
    <property type="entry name" value="Tetratricopeptide repeat domain"/>
    <property type="match status" value="2"/>
</dbReference>
<keyword evidence="3" id="KW-1185">Reference proteome</keyword>
<dbReference type="AlphaFoldDB" id="A8F7S5"/>
<reference evidence="2 3" key="1">
    <citation type="submission" date="2007-08" db="EMBL/GenBank/DDBJ databases">
        <title>Complete sequence of Thermotoga lettingae TMO.</title>
        <authorList>
            <consortium name="US DOE Joint Genome Institute"/>
            <person name="Copeland A."/>
            <person name="Lucas S."/>
            <person name="Lapidus A."/>
            <person name="Barry K."/>
            <person name="Glavina del Rio T."/>
            <person name="Dalin E."/>
            <person name="Tice H."/>
            <person name="Pitluck S."/>
            <person name="Foster B."/>
            <person name="Bruce D."/>
            <person name="Schmutz J."/>
            <person name="Larimer F."/>
            <person name="Land M."/>
            <person name="Hauser L."/>
            <person name="Kyrpides N."/>
            <person name="Mikhailova N."/>
            <person name="Nelson K."/>
            <person name="Gogarten J.P."/>
            <person name="Noll K."/>
            <person name="Richardson P."/>
        </authorList>
    </citation>
    <scope>NUCLEOTIDE SEQUENCE [LARGE SCALE GENOMIC DNA]</scope>
    <source>
        <strain evidence="3">ATCC BAA-301 / DSM 14385 / NBRC 107922 / TMO</strain>
    </source>
</reference>
<name>A8F7S5_PSELT</name>
<proteinExistence type="predicted"/>
<dbReference type="PANTHER" id="PTHR12558:SF13">
    <property type="entry name" value="CELL DIVISION CYCLE PROTEIN 27 HOMOLOG"/>
    <property type="match status" value="1"/>
</dbReference>
<evidence type="ECO:0000313" key="3">
    <source>
        <dbReference type="Proteomes" id="UP000002016"/>
    </source>
</evidence>
<gene>
    <name evidence="2" type="ordered locus">Tlet_1655</name>
</gene>
<dbReference type="InterPro" id="IPR011990">
    <property type="entry name" value="TPR-like_helical_dom_sf"/>
</dbReference>
<feature type="repeat" description="TPR" evidence="1">
    <location>
        <begin position="36"/>
        <end position="69"/>
    </location>
</feature>
<dbReference type="HOGENOM" id="CLU_139775_0_0_0"/>
<evidence type="ECO:0000256" key="1">
    <source>
        <dbReference type="PROSITE-ProRule" id="PRU00339"/>
    </source>
</evidence>
<dbReference type="SMART" id="SM00028">
    <property type="entry name" value="TPR"/>
    <property type="match status" value="3"/>
</dbReference>
<dbReference type="PROSITE" id="PS50293">
    <property type="entry name" value="TPR_REGION"/>
    <property type="match status" value="1"/>
</dbReference>
<organism evidence="2 3">
    <name type="scientific">Pseudothermotoga lettingae (strain ATCC BAA-301 / DSM 14385 / NBRC 107922 / TMO)</name>
    <name type="common">Thermotoga lettingae</name>
    <dbReference type="NCBI Taxonomy" id="416591"/>
    <lineage>
        <taxon>Bacteria</taxon>
        <taxon>Thermotogati</taxon>
        <taxon>Thermotogota</taxon>
        <taxon>Thermotogae</taxon>
        <taxon>Thermotogales</taxon>
        <taxon>Thermotogaceae</taxon>
        <taxon>Pseudothermotoga</taxon>
    </lineage>
</organism>
<dbReference type="PANTHER" id="PTHR12558">
    <property type="entry name" value="CELL DIVISION CYCLE 16,23,27"/>
    <property type="match status" value="1"/>
</dbReference>